<feature type="binding site" evidence="5">
    <location>
        <begin position="10"/>
        <end position="11"/>
    </location>
    <ligand>
        <name>NAD(+)</name>
        <dbReference type="ChEBI" id="CHEBI:57540"/>
    </ligand>
</feature>
<dbReference type="InterPro" id="IPR006424">
    <property type="entry name" value="Glyceraldehyde-3-P_DH_1"/>
</dbReference>
<feature type="binding site" evidence="5">
    <location>
        <position position="118"/>
    </location>
    <ligand>
        <name>NAD(+)</name>
        <dbReference type="ChEBI" id="CHEBI:57540"/>
    </ligand>
</feature>
<proteinExistence type="inferred from homology"/>
<feature type="binding site" evidence="4">
    <location>
        <position position="232"/>
    </location>
    <ligand>
        <name>D-glyceraldehyde 3-phosphate</name>
        <dbReference type="ChEBI" id="CHEBI:59776"/>
    </ligand>
</feature>
<dbReference type="NCBIfam" id="TIGR01534">
    <property type="entry name" value="GAPDH-I"/>
    <property type="match status" value="1"/>
</dbReference>
<feature type="binding site" evidence="5">
    <location>
        <position position="32"/>
    </location>
    <ligand>
        <name>NAD(+)</name>
        <dbReference type="ChEBI" id="CHEBI:57540"/>
    </ligand>
</feature>
<feature type="binding site" evidence="4">
    <location>
        <begin position="209"/>
        <end position="210"/>
    </location>
    <ligand>
        <name>D-glyceraldehyde 3-phosphate</name>
        <dbReference type="ChEBI" id="CHEBI:59776"/>
    </ligand>
</feature>
<dbReference type="Gene3D" id="3.30.360.10">
    <property type="entry name" value="Dihydrodipicolinate Reductase, domain 2"/>
    <property type="match status" value="1"/>
</dbReference>
<dbReference type="CDD" id="cd05214">
    <property type="entry name" value="GAPDH_I_N"/>
    <property type="match status" value="1"/>
</dbReference>
<evidence type="ECO:0000313" key="10">
    <source>
        <dbReference type="Proteomes" id="UP000229449"/>
    </source>
</evidence>
<dbReference type="InterPro" id="IPR020829">
    <property type="entry name" value="GlycerAld_3-P_DH_cat"/>
</dbReference>
<dbReference type="InterPro" id="IPR020828">
    <property type="entry name" value="GlycerAld_3-P_DH_NAD(P)-bd"/>
</dbReference>
<dbReference type="InterPro" id="IPR020831">
    <property type="entry name" value="GlycerAld/Erythrose_P_DH"/>
</dbReference>
<evidence type="ECO:0000256" key="2">
    <source>
        <dbReference type="ARBA" id="ARBA00023002"/>
    </source>
</evidence>
<dbReference type="GO" id="GO:0050661">
    <property type="term" value="F:NADP binding"/>
    <property type="evidence" value="ECO:0007669"/>
    <property type="project" value="InterPro"/>
</dbReference>
<dbReference type="Gene3D" id="3.40.50.720">
    <property type="entry name" value="NAD(P)-binding Rossmann-like Domain"/>
    <property type="match status" value="1"/>
</dbReference>
<evidence type="ECO:0000256" key="4">
    <source>
        <dbReference type="PIRSR" id="PIRSR000149-2"/>
    </source>
</evidence>
<dbReference type="InterPro" id="IPR036291">
    <property type="entry name" value="NAD(P)-bd_dom_sf"/>
</dbReference>
<evidence type="ECO:0000256" key="5">
    <source>
        <dbReference type="PIRSR" id="PIRSR000149-3"/>
    </source>
</evidence>
<dbReference type="SMART" id="SM00846">
    <property type="entry name" value="Gp_dh_N"/>
    <property type="match status" value="1"/>
</dbReference>
<keyword evidence="5" id="KW-0520">NAD</keyword>
<organism evidence="9 10">
    <name type="scientific">Candidatus Magasanikbacteria bacterium CG_4_10_14_0_8_um_filter_32_14</name>
    <dbReference type="NCBI Taxonomy" id="1974640"/>
    <lineage>
        <taxon>Bacteria</taxon>
        <taxon>Candidatus Magasanikiibacteriota</taxon>
    </lineage>
</organism>
<evidence type="ECO:0000256" key="6">
    <source>
        <dbReference type="PIRSR" id="PIRSR000149-4"/>
    </source>
</evidence>
<dbReference type="PIRSF" id="PIRSF000149">
    <property type="entry name" value="GAP_DH"/>
    <property type="match status" value="1"/>
</dbReference>
<feature type="active site" description="Nucleophile" evidence="3">
    <location>
        <position position="151"/>
    </location>
</feature>
<evidence type="ECO:0000259" key="8">
    <source>
        <dbReference type="SMART" id="SM00846"/>
    </source>
</evidence>
<accession>A0A2M7R997</accession>
<keyword evidence="5" id="KW-0547">Nucleotide-binding</keyword>
<dbReference type="SUPFAM" id="SSF55347">
    <property type="entry name" value="Glyceraldehyde-3-phosphate dehydrogenase-like, C-terminal domain"/>
    <property type="match status" value="1"/>
</dbReference>
<protein>
    <submittedName>
        <fullName evidence="9">Type I glyceraldehyde-3-phosphate dehydrogenase</fullName>
    </submittedName>
</protein>
<dbReference type="PRINTS" id="PR00078">
    <property type="entry name" value="G3PDHDRGNASE"/>
</dbReference>
<dbReference type="EMBL" id="PFMA01000071">
    <property type="protein sequence ID" value="PIY93224.1"/>
    <property type="molecule type" value="Genomic_DNA"/>
</dbReference>
<dbReference type="FunFam" id="3.40.50.720:FF:000001">
    <property type="entry name" value="Glyceraldehyde-3-phosphate dehydrogenase"/>
    <property type="match status" value="1"/>
</dbReference>
<dbReference type="Pfam" id="PF00044">
    <property type="entry name" value="Gp_dh_N"/>
    <property type="match status" value="1"/>
</dbReference>
<feature type="site" description="Activates thiol group during catalysis" evidence="6">
    <location>
        <position position="178"/>
    </location>
</feature>
<reference evidence="10" key="1">
    <citation type="submission" date="2017-09" db="EMBL/GenBank/DDBJ databases">
        <title>Depth-based differentiation of microbial function through sediment-hosted aquifers and enrichment of novel symbionts in the deep terrestrial subsurface.</title>
        <authorList>
            <person name="Probst A.J."/>
            <person name="Ladd B."/>
            <person name="Jarett J.K."/>
            <person name="Geller-Mcgrath D.E."/>
            <person name="Sieber C.M.K."/>
            <person name="Emerson J.B."/>
            <person name="Anantharaman K."/>
            <person name="Thomas B.C."/>
            <person name="Malmstrom R."/>
            <person name="Stieglmeier M."/>
            <person name="Klingl A."/>
            <person name="Woyke T."/>
            <person name="Ryan C.M."/>
            <person name="Banfield J.F."/>
        </authorList>
    </citation>
    <scope>NUCLEOTIDE SEQUENCE [LARGE SCALE GENOMIC DNA]</scope>
</reference>
<feature type="binding site" evidence="4">
    <location>
        <begin position="150"/>
        <end position="152"/>
    </location>
    <ligand>
        <name>D-glyceraldehyde 3-phosphate</name>
        <dbReference type="ChEBI" id="CHEBI:59776"/>
    </ligand>
</feature>
<dbReference type="AlphaFoldDB" id="A0A2M7R997"/>
<evidence type="ECO:0000256" key="7">
    <source>
        <dbReference type="RuleBase" id="RU000397"/>
    </source>
</evidence>
<evidence type="ECO:0000313" key="9">
    <source>
        <dbReference type="EMBL" id="PIY93224.1"/>
    </source>
</evidence>
<gene>
    <name evidence="9" type="primary">gap</name>
    <name evidence="9" type="ORF">COY69_02825</name>
</gene>
<feature type="domain" description="Glyceraldehyde 3-phosphate dehydrogenase NAD(P) binding" evidence="8">
    <location>
        <begin position="1"/>
        <end position="151"/>
    </location>
</feature>
<dbReference type="FunFam" id="3.30.360.10:FF:000002">
    <property type="entry name" value="Glyceraldehyde-3-phosphate dehydrogenase"/>
    <property type="match status" value="1"/>
</dbReference>
<feature type="binding site" evidence="5">
    <location>
        <position position="76"/>
    </location>
    <ligand>
        <name>NAD(+)</name>
        <dbReference type="ChEBI" id="CHEBI:57540"/>
    </ligand>
</feature>
<dbReference type="PANTHER" id="PTHR43148">
    <property type="entry name" value="GLYCERALDEHYDE-3-PHOSPHATE DEHYDROGENASE 2"/>
    <property type="match status" value="1"/>
</dbReference>
<dbReference type="SUPFAM" id="SSF51735">
    <property type="entry name" value="NAD(P)-binding Rossmann-fold domains"/>
    <property type="match status" value="1"/>
</dbReference>
<dbReference type="Proteomes" id="UP000229449">
    <property type="component" value="Unassembled WGS sequence"/>
</dbReference>
<feature type="binding site" evidence="5">
    <location>
        <position position="314"/>
    </location>
    <ligand>
        <name>NAD(+)</name>
        <dbReference type="ChEBI" id="CHEBI:57540"/>
    </ligand>
</feature>
<feature type="binding site" evidence="4">
    <location>
        <position position="181"/>
    </location>
    <ligand>
        <name>D-glyceraldehyde 3-phosphate</name>
        <dbReference type="ChEBI" id="CHEBI:59776"/>
    </ligand>
</feature>
<dbReference type="GO" id="GO:0051287">
    <property type="term" value="F:NAD binding"/>
    <property type="evidence" value="ECO:0007669"/>
    <property type="project" value="InterPro"/>
</dbReference>
<name>A0A2M7R997_9BACT</name>
<sequence length="332" mass="36379">MRIAINGFGRIGRHAFKVAQTKRNIEVVAINDLTDTKTLAHLLKYDTAYPDSKLKIGFDEKHLIVNGKKIPSFAVRDPKELPWKKLQVDVVIESTGIFITKELAGLHLQAGAKKVVLSAPSKGDGIKTYVRGINCESYKTGKEKIIDNASCTTNCTAPVMRVMENDFGVEKAMLTTVHSYTADQNLQDGPHKDLRRARAATQNIVPTSTGAAIATTRVIPELVNKFDGLALRVPTITGSLTDFTLLLKKDVTVEQVNKALIKASKTYLKGILETTTEEIVSSDIIGNAHSSIVDLGLTTVVAGNMVKIISWYDNEWGYANRLVEMVEIVGKN</sequence>
<dbReference type="GO" id="GO:0016620">
    <property type="term" value="F:oxidoreductase activity, acting on the aldehyde or oxo group of donors, NAD or NADP as acceptor"/>
    <property type="evidence" value="ECO:0007669"/>
    <property type="project" value="InterPro"/>
</dbReference>
<evidence type="ECO:0000256" key="3">
    <source>
        <dbReference type="PIRSR" id="PIRSR000149-1"/>
    </source>
</evidence>
<keyword evidence="2" id="KW-0560">Oxidoreductase</keyword>
<evidence type="ECO:0000256" key="1">
    <source>
        <dbReference type="ARBA" id="ARBA00007406"/>
    </source>
</evidence>
<dbReference type="CDD" id="cd18126">
    <property type="entry name" value="GAPDH_I_C"/>
    <property type="match status" value="1"/>
</dbReference>
<comment type="caution">
    <text evidence="9">The sequence shown here is derived from an EMBL/GenBank/DDBJ whole genome shotgun (WGS) entry which is preliminary data.</text>
</comment>
<comment type="similarity">
    <text evidence="1 7">Belongs to the glyceraldehyde-3-phosphate dehydrogenase family.</text>
</comment>
<dbReference type="Pfam" id="PF02800">
    <property type="entry name" value="Gp_dh_C"/>
    <property type="match status" value="1"/>
</dbReference>
<dbReference type="GO" id="GO:0006006">
    <property type="term" value="P:glucose metabolic process"/>
    <property type="evidence" value="ECO:0007669"/>
    <property type="project" value="InterPro"/>
</dbReference>